<dbReference type="RefSeq" id="WP_302930321.1">
    <property type="nucleotide sequence ID" value="NZ_JAJEPW010000141.1"/>
</dbReference>
<evidence type="ECO:0000313" key="1">
    <source>
        <dbReference type="EMBL" id="MCC2131232.1"/>
    </source>
</evidence>
<reference evidence="1" key="1">
    <citation type="submission" date="2021-10" db="EMBL/GenBank/DDBJ databases">
        <title>Anaerobic single-cell dispensing facilitates the cultivation of human gut bacteria.</title>
        <authorList>
            <person name="Afrizal A."/>
        </authorList>
    </citation>
    <scope>NUCLEOTIDE SEQUENCE</scope>
    <source>
        <strain evidence="1">CLA-AA-H272</strain>
    </source>
</reference>
<gene>
    <name evidence="1" type="primary">istA</name>
    <name evidence="1" type="ORF">LKD37_17335</name>
</gene>
<dbReference type="AlphaFoldDB" id="A0AAE3AIG9"/>
<dbReference type="NCBIfam" id="NF033546">
    <property type="entry name" value="transpos_IS21"/>
    <property type="match status" value="1"/>
</dbReference>
<name>A0AAE3AIG9_9FIRM</name>
<keyword evidence="2" id="KW-1185">Reference proteome</keyword>
<dbReference type="EMBL" id="JAJEPW010000141">
    <property type="protein sequence ID" value="MCC2131232.1"/>
    <property type="molecule type" value="Genomic_DNA"/>
</dbReference>
<dbReference type="Proteomes" id="UP001199319">
    <property type="component" value="Unassembled WGS sequence"/>
</dbReference>
<dbReference type="PANTHER" id="PTHR35004:SF8">
    <property type="entry name" value="TRANSPOSASE RV3428C-RELATED"/>
    <property type="match status" value="1"/>
</dbReference>
<comment type="caution">
    <text evidence="1">The sequence shown here is derived from an EMBL/GenBank/DDBJ whole genome shotgun (WGS) entry which is preliminary data.</text>
</comment>
<dbReference type="PANTHER" id="PTHR35004">
    <property type="entry name" value="TRANSPOSASE RV3428C-RELATED"/>
    <property type="match status" value="1"/>
</dbReference>
<protein>
    <submittedName>
        <fullName evidence="1">IS21 family transposase</fullName>
    </submittedName>
</protein>
<proteinExistence type="predicted"/>
<accession>A0AAE3AIG9</accession>
<organism evidence="1 2">
    <name type="scientific">Brotocaccenecus cirricatena</name>
    <dbReference type="NCBI Taxonomy" id="3064195"/>
    <lineage>
        <taxon>Bacteria</taxon>
        <taxon>Bacillati</taxon>
        <taxon>Bacillota</taxon>
        <taxon>Clostridia</taxon>
        <taxon>Eubacteriales</taxon>
        <taxon>Oscillospiraceae</taxon>
        <taxon>Brotocaccenecus</taxon>
    </lineage>
</organism>
<sequence>MLDYKDIIVKHFGLGMSGRQIARELGVSKSGVNDVLGAFKRCESLDFPLPEGITNYGIAAKIYGGSPGAVGRDMTYACPDFEDIHKQLHGRKNMTLVYLWNRYMKTCEAEGRKGYQYRQFCKQYSRWCETNKESMHITAVSGQKMEVDFAGKTFQMVDHLTGELLDIVVFVAVLPYSQYIYAEGMTSTREPQWIAVNNHALQYFGGVPALVVCDNCKQAVIANRDWIAPELNRDYAEWAEHNHTLILPAKVKKPKYKSSVENAVGILEKGIFHDMEEHEYFSLEQFADGLYDPCGAGIQQTDGGGASGAPGAVRPGKLVCPGLHQLL</sequence>
<evidence type="ECO:0000313" key="2">
    <source>
        <dbReference type="Proteomes" id="UP001199319"/>
    </source>
</evidence>